<dbReference type="EMBL" id="BAABWN010000012">
    <property type="protein sequence ID" value="GAA6169501.1"/>
    <property type="molecule type" value="Genomic_DNA"/>
</dbReference>
<sequence length="139" mass="15729">MLLKTKILVGFGFLIFIVLANILYLVFSRVNSGSNCFVADQPYKLSSNQINGESYSIYAVISGFHEKSQYFYLLKEPVEFDDCGYFYGSAVFSNSPDFPVTEHGITEILVDSNLTFTFKYSVGVPTSRDEIIVVWKNDQ</sequence>
<gene>
    <name evidence="2" type="ORF">NBRC116591_33120</name>
</gene>
<evidence type="ECO:0000313" key="3">
    <source>
        <dbReference type="Proteomes" id="UP001465153"/>
    </source>
</evidence>
<reference evidence="2 3" key="1">
    <citation type="submission" date="2024-04" db="EMBL/GenBank/DDBJ databases">
        <title>Draft genome sequence of Sessilibacter corallicola NBRC 116591.</title>
        <authorList>
            <person name="Miyakawa T."/>
            <person name="Kusuya Y."/>
            <person name="Miura T."/>
        </authorList>
    </citation>
    <scope>NUCLEOTIDE SEQUENCE [LARGE SCALE GENOMIC DNA]</scope>
    <source>
        <strain evidence="2 3">KU-00831-HH</strain>
    </source>
</reference>
<organism evidence="2 3">
    <name type="scientific">Sessilibacter corallicola</name>
    <dbReference type="NCBI Taxonomy" id="2904075"/>
    <lineage>
        <taxon>Bacteria</taxon>
        <taxon>Pseudomonadati</taxon>
        <taxon>Pseudomonadota</taxon>
        <taxon>Gammaproteobacteria</taxon>
        <taxon>Cellvibrionales</taxon>
        <taxon>Cellvibrionaceae</taxon>
        <taxon>Sessilibacter</taxon>
    </lineage>
</organism>
<feature type="transmembrane region" description="Helical" evidence="1">
    <location>
        <begin position="7"/>
        <end position="27"/>
    </location>
</feature>
<keyword evidence="1" id="KW-0812">Transmembrane</keyword>
<comment type="caution">
    <text evidence="2">The sequence shown here is derived from an EMBL/GenBank/DDBJ whole genome shotgun (WGS) entry which is preliminary data.</text>
</comment>
<evidence type="ECO:0000313" key="2">
    <source>
        <dbReference type="EMBL" id="GAA6169501.1"/>
    </source>
</evidence>
<name>A0ABQ0ACY6_9GAMM</name>
<accession>A0ABQ0ACY6</accession>
<proteinExistence type="predicted"/>
<protein>
    <submittedName>
        <fullName evidence="2">Uncharacterized protein</fullName>
    </submittedName>
</protein>
<dbReference type="Proteomes" id="UP001465153">
    <property type="component" value="Unassembled WGS sequence"/>
</dbReference>
<keyword evidence="1" id="KW-0472">Membrane</keyword>
<keyword evidence="1" id="KW-1133">Transmembrane helix</keyword>
<dbReference type="RefSeq" id="WP_353304010.1">
    <property type="nucleotide sequence ID" value="NZ_BAABWN010000012.1"/>
</dbReference>
<keyword evidence="3" id="KW-1185">Reference proteome</keyword>
<evidence type="ECO:0000256" key="1">
    <source>
        <dbReference type="SAM" id="Phobius"/>
    </source>
</evidence>